<evidence type="ECO:0000256" key="5">
    <source>
        <dbReference type="SAM" id="MobiDB-lite"/>
    </source>
</evidence>
<keyword evidence="2" id="KW-0963">Cytoplasm</keyword>
<dbReference type="PRINTS" id="PR00019">
    <property type="entry name" value="LEURICHRPT"/>
</dbReference>
<dbReference type="Proteomes" id="UP000076842">
    <property type="component" value="Unassembled WGS sequence"/>
</dbReference>
<gene>
    <name evidence="6" type="ORF">CALCODRAFT_433703</name>
</gene>
<dbReference type="InterPro" id="IPR032675">
    <property type="entry name" value="LRR_dom_sf"/>
</dbReference>
<reference evidence="6 7" key="1">
    <citation type="journal article" date="2016" name="Mol. Biol. Evol.">
        <title>Comparative Genomics of Early-Diverging Mushroom-Forming Fungi Provides Insights into the Origins of Lignocellulose Decay Capabilities.</title>
        <authorList>
            <person name="Nagy L.G."/>
            <person name="Riley R."/>
            <person name="Tritt A."/>
            <person name="Adam C."/>
            <person name="Daum C."/>
            <person name="Floudas D."/>
            <person name="Sun H."/>
            <person name="Yadav J.S."/>
            <person name="Pangilinan J."/>
            <person name="Larsson K.H."/>
            <person name="Matsuura K."/>
            <person name="Barry K."/>
            <person name="Labutti K."/>
            <person name="Kuo R."/>
            <person name="Ohm R.A."/>
            <person name="Bhattacharya S.S."/>
            <person name="Shirouzu T."/>
            <person name="Yoshinaga Y."/>
            <person name="Martin F.M."/>
            <person name="Grigoriev I.V."/>
            <person name="Hibbett D.S."/>
        </authorList>
    </citation>
    <scope>NUCLEOTIDE SEQUENCE [LARGE SCALE GENOMIC DNA]</scope>
    <source>
        <strain evidence="6 7">HHB12733</strain>
    </source>
</reference>
<dbReference type="PANTHER" id="PTHR15454">
    <property type="entry name" value="NISCHARIN RELATED"/>
    <property type="match status" value="1"/>
</dbReference>
<dbReference type="Gene3D" id="3.80.10.10">
    <property type="entry name" value="Ribonuclease Inhibitor"/>
    <property type="match status" value="1"/>
</dbReference>
<feature type="compositionally biased region" description="Polar residues" evidence="5">
    <location>
        <begin position="499"/>
        <end position="508"/>
    </location>
</feature>
<accession>A0A165G9A6</accession>
<evidence type="ECO:0000256" key="3">
    <source>
        <dbReference type="ARBA" id="ARBA00022614"/>
    </source>
</evidence>
<protein>
    <recommendedName>
        <fullName evidence="8">L domain-like protein</fullName>
    </recommendedName>
</protein>
<feature type="region of interest" description="Disordered" evidence="5">
    <location>
        <begin position="499"/>
        <end position="630"/>
    </location>
</feature>
<sequence>PPPMAQTEPGDEYVRRFAAFIRTHEQRLADAGFLPRTSRTPQHPHQSSLLSWIVPGGTATAATPRAKPTVLSIDPHHLFYLLMRMEALGLPVGDMDVRLATPLKQNAYVALLNARDRDAMSILSLRSTISAVSSLSLGPSLGWLIGPPAPPPSLESELKHMYSLMTRLPALSLHNQSRRLIAELAEDPPTDTALPLDVFKNLQSLEMTDVDPRDYIGWDQLAVGLRSLTIRRSSVEDVSDVLVDAVANDLARRKGELKAPVNNRPRLIHHGSSIRSQAPLLGTDGLPHSPPPETAKPDLPSYTWMSLRHLALPDNALTFFPSTPTQYLTSLQSLDLSNNLLVSIPPCLSALPQLVALNLAQNMLDSILNVAALLPHIRVLNLSQNRLDSLCGLERLQELERADLQENRVEESAEVGRLAQCPRIKEVWVEGNIFCKTEQDWRIKCFEMFRREGRDVLLDGAGPSFTESMYISSPSPGSAPVHAPVPVRAALEPPAVIITSSPPLNATQPSAGSKPKTSPPTPATTASAKSVPPPTPRDSPRALAPTPKKRRPPVKRVVDLDATPSSPSKGPGEGAAVASASLARHTKPSAHAKTSADHQAHGRSATDGAHQPRSVSQATPSQPPNPDAEAFRARIEALREEVGESWLRVLSQGKELGGRVVS</sequence>
<dbReference type="EMBL" id="KV423959">
    <property type="protein sequence ID" value="KZT57768.1"/>
    <property type="molecule type" value="Genomic_DNA"/>
</dbReference>
<keyword evidence="3" id="KW-0433">Leucine-rich repeat</keyword>
<evidence type="ECO:0008006" key="8">
    <source>
        <dbReference type="Google" id="ProtNLM"/>
    </source>
</evidence>
<name>A0A165G9A6_9BASI</name>
<evidence type="ECO:0000256" key="2">
    <source>
        <dbReference type="ARBA" id="ARBA00022490"/>
    </source>
</evidence>
<dbReference type="FunCoup" id="A0A165G9A6">
    <property type="interactions" value="302"/>
</dbReference>
<dbReference type="OrthoDB" id="676979at2759"/>
<keyword evidence="7" id="KW-1185">Reference proteome</keyword>
<dbReference type="GO" id="GO:0005737">
    <property type="term" value="C:cytoplasm"/>
    <property type="evidence" value="ECO:0007669"/>
    <property type="project" value="UniProtKB-SubCell"/>
</dbReference>
<comment type="subcellular location">
    <subcellularLocation>
        <location evidence="1">Cytoplasm</location>
    </subcellularLocation>
</comment>
<evidence type="ECO:0000256" key="1">
    <source>
        <dbReference type="ARBA" id="ARBA00004496"/>
    </source>
</evidence>
<evidence type="ECO:0000256" key="4">
    <source>
        <dbReference type="ARBA" id="ARBA00022737"/>
    </source>
</evidence>
<dbReference type="Pfam" id="PF13855">
    <property type="entry name" value="LRR_8"/>
    <property type="match status" value="1"/>
</dbReference>
<proteinExistence type="predicted"/>
<feature type="non-terminal residue" evidence="6">
    <location>
        <position position="1"/>
    </location>
</feature>
<dbReference type="SMART" id="SM00369">
    <property type="entry name" value="LRR_TYP"/>
    <property type="match status" value="2"/>
</dbReference>
<evidence type="ECO:0000313" key="7">
    <source>
        <dbReference type="Proteomes" id="UP000076842"/>
    </source>
</evidence>
<dbReference type="InParanoid" id="A0A165G9A6"/>
<dbReference type="PROSITE" id="PS51450">
    <property type="entry name" value="LRR"/>
    <property type="match status" value="3"/>
</dbReference>
<dbReference type="InterPro" id="IPR001611">
    <property type="entry name" value="Leu-rich_rpt"/>
</dbReference>
<keyword evidence="4" id="KW-0677">Repeat</keyword>
<dbReference type="AlphaFoldDB" id="A0A165G9A6"/>
<dbReference type="InterPro" id="IPR003591">
    <property type="entry name" value="Leu-rich_rpt_typical-subtyp"/>
</dbReference>
<dbReference type="SUPFAM" id="SSF52075">
    <property type="entry name" value="Outer arm dynein light chain 1"/>
    <property type="match status" value="1"/>
</dbReference>
<dbReference type="PANTHER" id="PTHR15454:SF69">
    <property type="entry name" value="SERINE_THREONINE-PROTEIN KINASE 11-INTERACTING PROTEIN"/>
    <property type="match status" value="1"/>
</dbReference>
<dbReference type="STRING" id="1353952.A0A165G9A6"/>
<evidence type="ECO:0000313" key="6">
    <source>
        <dbReference type="EMBL" id="KZT57768.1"/>
    </source>
</evidence>
<organism evidence="6 7">
    <name type="scientific">Calocera cornea HHB12733</name>
    <dbReference type="NCBI Taxonomy" id="1353952"/>
    <lineage>
        <taxon>Eukaryota</taxon>
        <taxon>Fungi</taxon>
        <taxon>Dikarya</taxon>
        <taxon>Basidiomycota</taxon>
        <taxon>Agaricomycotina</taxon>
        <taxon>Dacrymycetes</taxon>
        <taxon>Dacrymycetales</taxon>
        <taxon>Dacrymycetaceae</taxon>
        <taxon>Calocera</taxon>
    </lineage>
</organism>